<comment type="subunit">
    <text evidence="7">Heterodimer of a small subunit (PriS) and a large subunit (PriL).</text>
</comment>
<feature type="binding site" evidence="7">
    <location>
        <position position="334"/>
    </location>
    <ligand>
        <name>[4Fe-4S] cluster</name>
        <dbReference type="ChEBI" id="CHEBI:49883"/>
    </ligand>
</feature>
<gene>
    <name evidence="7" type="primary">priL</name>
    <name evidence="9" type="ORF">BN996_00803</name>
</gene>
<evidence type="ECO:0000313" key="10">
    <source>
        <dbReference type="Proteomes" id="UP000198902"/>
    </source>
</evidence>
<dbReference type="GO" id="GO:0051539">
    <property type="term" value="F:4 iron, 4 sulfur cluster binding"/>
    <property type="evidence" value="ECO:0007669"/>
    <property type="project" value="UniProtKB-UniRule"/>
</dbReference>
<keyword evidence="10" id="KW-1185">Reference proteome</keyword>
<evidence type="ECO:0000256" key="6">
    <source>
        <dbReference type="ARBA" id="ARBA00023014"/>
    </source>
</evidence>
<dbReference type="Pfam" id="PF26466">
    <property type="entry name" value="DNA_primase_lrg_N"/>
    <property type="match status" value="1"/>
</dbReference>
<comment type="cofactor">
    <cofactor evidence="7">
        <name>[4Fe-4S] cluster</name>
        <dbReference type="ChEBI" id="CHEBI:49883"/>
    </cofactor>
    <text evidence="7">Binds 1 [4Fe-4S] cluster.</text>
</comment>
<feature type="binding site" evidence="7">
    <location>
        <position position="325"/>
    </location>
    <ligand>
        <name>[4Fe-4S] cluster</name>
        <dbReference type="ChEBI" id="CHEBI:49883"/>
    </ligand>
</feature>
<evidence type="ECO:0000256" key="7">
    <source>
        <dbReference type="HAMAP-Rule" id="MF_00701"/>
    </source>
</evidence>
<dbReference type="SUPFAM" id="SSF140914">
    <property type="entry name" value="PriB N-terminal domain-like"/>
    <property type="match status" value="1"/>
</dbReference>
<protein>
    <recommendedName>
        <fullName evidence="7">DNA primase large subunit PriL</fullName>
    </recommendedName>
</protein>
<feature type="binding site" evidence="7">
    <location>
        <position position="341"/>
    </location>
    <ligand>
        <name>[4Fe-4S] cluster</name>
        <dbReference type="ChEBI" id="CHEBI:49883"/>
    </ligand>
</feature>
<dbReference type="GO" id="GO:0006269">
    <property type="term" value="P:DNA replication, synthesis of primer"/>
    <property type="evidence" value="ECO:0007669"/>
    <property type="project" value="UniProtKB-UniRule"/>
</dbReference>
<dbReference type="Proteomes" id="UP000198902">
    <property type="component" value="Unassembled WGS sequence"/>
</dbReference>
<evidence type="ECO:0000256" key="5">
    <source>
        <dbReference type="ARBA" id="ARBA00023004"/>
    </source>
</evidence>
<feature type="binding site" evidence="7">
    <location>
        <position position="257"/>
    </location>
    <ligand>
        <name>[4Fe-4S] cluster</name>
        <dbReference type="ChEBI" id="CHEBI:49883"/>
    </ligand>
</feature>
<evidence type="ECO:0000256" key="4">
    <source>
        <dbReference type="ARBA" id="ARBA00022723"/>
    </source>
</evidence>
<reference evidence="10" key="1">
    <citation type="submission" date="2015-03" db="EMBL/GenBank/DDBJ databases">
        <authorList>
            <person name="Urmite Genomes"/>
        </authorList>
    </citation>
    <scope>NUCLEOTIDE SEQUENCE [LARGE SCALE GENOMIC DNA]</scope>
    <source>
        <strain evidence="10">Arc-Hr</strain>
    </source>
</reference>
<keyword evidence="2 7" id="KW-0639">Primosome</keyword>
<dbReference type="AlphaFoldDB" id="A0A0D6JP23"/>
<keyword evidence="6 7" id="KW-0411">Iron-sulfur</keyword>
<name>A0A0D6JP23_9EURY</name>
<evidence type="ECO:0000313" key="9">
    <source>
        <dbReference type="EMBL" id="CQR49343.1"/>
    </source>
</evidence>
<dbReference type="GO" id="GO:0046872">
    <property type="term" value="F:metal ion binding"/>
    <property type="evidence" value="ECO:0007669"/>
    <property type="project" value="UniProtKB-KW"/>
</dbReference>
<keyword evidence="3 7" id="KW-0235">DNA replication</keyword>
<proteinExistence type="inferred from homology"/>
<organism evidence="9 10">
    <name type="scientific">Haloferax massiliensis</name>
    <dbReference type="NCBI Taxonomy" id="1476858"/>
    <lineage>
        <taxon>Archaea</taxon>
        <taxon>Methanobacteriati</taxon>
        <taxon>Methanobacteriota</taxon>
        <taxon>Stenosarchaea group</taxon>
        <taxon>Halobacteria</taxon>
        <taxon>Halobacteriales</taxon>
        <taxon>Haloferacaceae</taxon>
        <taxon>Haloferax</taxon>
    </lineage>
</organism>
<dbReference type="HAMAP" id="MF_00701">
    <property type="entry name" value="DNA_primase_lrg_arc"/>
    <property type="match status" value="1"/>
</dbReference>
<dbReference type="EMBL" id="CSTE01000001">
    <property type="protein sequence ID" value="CQR49343.1"/>
    <property type="molecule type" value="Genomic_DNA"/>
</dbReference>
<dbReference type="Pfam" id="PF04104">
    <property type="entry name" value="DNA_primase_lrg"/>
    <property type="match status" value="1"/>
</dbReference>
<dbReference type="GO" id="GO:0003899">
    <property type="term" value="F:DNA-directed RNA polymerase activity"/>
    <property type="evidence" value="ECO:0007669"/>
    <property type="project" value="InterPro"/>
</dbReference>
<feature type="domain" description="DNA primase large subunit C-terminal" evidence="8">
    <location>
        <begin position="248"/>
        <end position="356"/>
    </location>
</feature>
<dbReference type="InterPro" id="IPR023642">
    <property type="entry name" value="DNA_primase_lsu_PriL"/>
</dbReference>
<evidence type="ECO:0000256" key="1">
    <source>
        <dbReference type="ARBA" id="ARBA00022485"/>
    </source>
</evidence>
<dbReference type="InterPro" id="IPR058560">
    <property type="entry name" value="DNA_primase_C"/>
</dbReference>
<keyword evidence="1 7" id="KW-0004">4Fe-4S</keyword>
<sequence length="370" mass="40392">MRMRPLHARYPFFAAAREAVESADVAIATLVAEDAPAVERGVERVERALMEGTVEPDPDEAYGRDTQTELLSYPISRIIVSLVETPAAVDKYARAEADTAYERMLADFDAGDDDVHGDARASLDDFLREFDLDGAVRAESTRSRNSRRAPDHYWVDVGPYLTYSDTDWGAEWRLVNRSLAGGAVRVTREELSELLREAVRRRVAEGLPFAVRGSDAGDRLADALKPHVERLRNLLSDRGAVNVVYVDSVDPDHFPPCVEALLARAQDGESLPNEAAFALAAFLVGVGLEPEAVGGVVGDANAEELEKRATVLADSSGSQYAPPTCETMQAYDLCVNRDDRCDTIKHPMKYFETATNDADADAAAADEVAD</sequence>
<keyword evidence="5 7" id="KW-0408">Iron</keyword>
<evidence type="ECO:0000256" key="2">
    <source>
        <dbReference type="ARBA" id="ARBA00022515"/>
    </source>
</evidence>
<dbReference type="GO" id="GO:1990077">
    <property type="term" value="C:primosome complex"/>
    <property type="evidence" value="ECO:0007669"/>
    <property type="project" value="UniProtKB-KW"/>
</dbReference>
<dbReference type="CDD" id="cd06560">
    <property type="entry name" value="PriL"/>
    <property type="match status" value="1"/>
</dbReference>
<comment type="similarity">
    <text evidence="7">Belongs to the eukaryotic-type primase large subunit family.</text>
</comment>
<evidence type="ECO:0000256" key="3">
    <source>
        <dbReference type="ARBA" id="ARBA00022705"/>
    </source>
</evidence>
<evidence type="ECO:0000259" key="8">
    <source>
        <dbReference type="Pfam" id="PF04104"/>
    </source>
</evidence>
<keyword evidence="4 7" id="KW-0479">Metal-binding</keyword>
<comment type="function">
    <text evidence="7">Regulatory subunit of DNA primase, an RNA polymerase that catalyzes the synthesis of short RNA molecules used as primers for DNA polymerase during DNA replication. Stabilizes and modulates the activity of the small subunit, increasing the rate of DNA synthesis, and conferring RNA synthesis capability. The DNA polymerase activity may enable DNA primase to also catalyze primer extension after primer synthesis. May also play a role in DNA repair.</text>
</comment>
<accession>A0A0D6JP23</accession>